<dbReference type="SUPFAM" id="SSF53474">
    <property type="entry name" value="alpha/beta-Hydrolases"/>
    <property type="match status" value="1"/>
</dbReference>
<feature type="signal peptide" evidence="3">
    <location>
        <begin position="1"/>
        <end position="29"/>
    </location>
</feature>
<sequence length="382" mass="39955">MRRPSPSDLSKRAALKMAALGLVTAPALAAPAAAEDGAGGAGGGSLGAKMGAANAKPGPRTVPGREIPVPVATVSEPLAKQIAAPYRSPAWNANPPDAAAWKELVDRLATLTAAPVPGLRDRLGVSSEAAVIGGVKCSVIQPRTLPEANRNRLLLHIHGGGYVYNPGEAGTLEAVLMAGIGGFKVVSVDYRMPPDAPYPAAMDDAAAVWKAMLGMQAPDRMAVFGTSTGGGMTLALMLRAKQDKLALPAAMGLGTPWSDMTETGDTYKTNEWLDNVLVSYSGYLTPAAKLYADGRDLRDPQLSPIYGDFAGLPPTLLVSGTRDLFLSNTVRTHRKLRAAGIDADLHVFEGMSHAQYLAAPDSPETKEVFTEMAGFFGRRLKG</sequence>
<name>A0ABU0HY57_9HYPH</name>
<dbReference type="InterPro" id="IPR050300">
    <property type="entry name" value="GDXG_lipolytic_enzyme"/>
</dbReference>
<feature type="domain" description="Alpha/beta hydrolase fold-3" evidence="4">
    <location>
        <begin position="154"/>
        <end position="355"/>
    </location>
</feature>
<evidence type="ECO:0000313" key="6">
    <source>
        <dbReference type="Proteomes" id="UP001231124"/>
    </source>
</evidence>
<dbReference type="PROSITE" id="PS51318">
    <property type="entry name" value="TAT"/>
    <property type="match status" value="1"/>
</dbReference>
<reference evidence="5 6" key="1">
    <citation type="submission" date="2023-07" db="EMBL/GenBank/DDBJ databases">
        <title>Genomic Encyclopedia of Type Strains, Phase IV (KMG-IV): sequencing the most valuable type-strain genomes for metagenomic binning, comparative biology and taxonomic classification.</title>
        <authorList>
            <person name="Goeker M."/>
        </authorList>
    </citation>
    <scope>NUCLEOTIDE SEQUENCE [LARGE SCALE GENOMIC DNA]</scope>
    <source>
        <strain evidence="5 6">DSM 19013</strain>
    </source>
</reference>
<keyword evidence="3" id="KW-0732">Signal</keyword>
<accession>A0ABU0HY57</accession>
<evidence type="ECO:0000256" key="2">
    <source>
        <dbReference type="ARBA" id="ARBA00022801"/>
    </source>
</evidence>
<evidence type="ECO:0000256" key="1">
    <source>
        <dbReference type="ARBA" id="ARBA00010515"/>
    </source>
</evidence>
<comment type="caution">
    <text evidence="5">The sequence shown here is derived from an EMBL/GenBank/DDBJ whole genome shotgun (WGS) entry which is preliminary data.</text>
</comment>
<evidence type="ECO:0000256" key="3">
    <source>
        <dbReference type="SAM" id="SignalP"/>
    </source>
</evidence>
<gene>
    <name evidence="5" type="ORF">QO012_001249</name>
</gene>
<protein>
    <submittedName>
        <fullName evidence="5">Acetyl esterase/lipase</fullName>
    </submittedName>
</protein>
<dbReference type="RefSeq" id="WP_238201540.1">
    <property type="nucleotide sequence ID" value="NZ_BPQE01000004.1"/>
</dbReference>
<feature type="chain" id="PRO_5045488168" evidence="3">
    <location>
        <begin position="30"/>
        <end position="382"/>
    </location>
</feature>
<dbReference type="InterPro" id="IPR029058">
    <property type="entry name" value="AB_hydrolase_fold"/>
</dbReference>
<evidence type="ECO:0000259" key="4">
    <source>
        <dbReference type="Pfam" id="PF07859"/>
    </source>
</evidence>
<dbReference type="PANTHER" id="PTHR48081">
    <property type="entry name" value="AB HYDROLASE SUPERFAMILY PROTEIN C4A8.06C"/>
    <property type="match status" value="1"/>
</dbReference>
<comment type="similarity">
    <text evidence="1">Belongs to the 'GDXG' lipolytic enzyme family.</text>
</comment>
<keyword evidence="2" id="KW-0378">Hydrolase</keyword>
<dbReference type="Pfam" id="PF07859">
    <property type="entry name" value="Abhydrolase_3"/>
    <property type="match status" value="1"/>
</dbReference>
<organism evidence="5 6">
    <name type="scientific">Methylobacterium aerolatum</name>
    <dbReference type="NCBI Taxonomy" id="418708"/>
    <lineage>
        <taxon>Bacteria</taxon>
        <taxon>Pseudomonadati</taxon>
        <taxon>Pseudomonadota</taxon>
        <taxon>Alphaproteobacteria</taxon>
        <taxon>Hyphomicrobiales</taxon>
        <taxon>Methylobacteriaceae</taxon>
        <taxon>Methylobacterium</taxon>
    </lineage>
</organism>
<keyword evidence="6" id="KW-1185">Reference proteome</keyword>
<dbReference type="PANTHER" id="PTHR48081:SF30">
    <property type="entry name" value="ACETYL-HYDROLASE LIPR-RELATED"/>
    <property type="match status" value="1"/>
</dbReference>
<dbReference type="Proteomes" id="UP001231124">
    <property type="component" value="Unassembled WGS sequence"/>
</dbReference>
<dbReference type="InterPro" id="IPR013094">
    <property type="entry name" value="AB_hydrolase_3"/>
</dbReference>
<dbReference type="InterPro" id="IPR006311">
    <property type="entry name" value="TAT_signal"/>
</dbReference>
<dbReference type="EMBL" id="JAUSVP010000003">
    <property type="protein sequence ID" value="MDQ0446758.1"/>
    <property type="molecule type" value="Genomic_DNA"/>
</dbReference>
<dbReference type="Gene3D" id="3.40.50.1820">
    <property type="entry name" value="alpha/beta hydrolase"/>
    <property type="match status" value="1"/>
</dbReference>
<proteinExistence type="inferred from homology"/>
<evidence type="ECO:0000313" key="5">
    <source>
        <dbReference type="EMBL" id="MDQ0446758.1"/>
    </source>
</evidence>